<dbReference type="PROSITE" id="PS00163">
    <property type="entry name" value="FUMARATE_LYASES"/>
    <property type="match status" value="1"/>
</dbReference>
<evidence type="ECO:0000256" key="6">
    <source>
        <dbReference type="ARBA" id="ARBA00022755"/>
    </source>
</evidence>
<dbReference type="Pfam" id="PF10397">
    <property type="entry name" value="ADSL_C"/>
    <property type="match status" value="1"/>
</dbReference>
<dbReference type="SMART" id="SM00998">
    <property type="entry name" value="ADSL_C"/>
    <property type="match status" value="1"/>
</dbReference>
<dbReference type="InterPro" id="IPR000362">
    <property type="entry name" value="Fumarate_lyase_fam"/>
</dbReference>
<dbReference type="NCBIfam" id="TIGR00928">
    <property type="entry name" value="purB"/>
    <property type="match status" value="1"/>
</dbReference>
<dbReference type="PRINTS" id="PR00149">
    <property type="entry name" value="FUMRATELYASE"/>
</dbReference>
<comment type="catalytic activity">
    <reaction evidence="10">
        <text>N(6)-(1,2-dicarboxyethyl)-AMP = fumarate + AMP</text>
        <dbReference type="Rhea" id="RHEA:16853"/>
        <dbReference type="ChEBI" id="CHEBI:29806"/>
        <dbReference type="ChEBI" id="CHEBI:57567"/>
        <dbReference type="ChEBI" id="CHEBI:456215"/>
        <dbReference type="EC" id="4.3.2.2"/>
    </reaction>
    <physiologicalReaction direction="left-to-right" evidence="10">
        <dbReference type="Rhea" id="RHEA:16854"/>
    </physiologicalReaction>
</comment>
<evidence type="ECO:0000256" key="2">
    <source>
        <dbReference type="ARBA" id="ARBA00004734"/>
    </source>
</evidence>
<reference evidence="14 15" key="1">
    <citation type="submission" date="2017-10" db="EMBL/GenBank/DDBJ databases">
        <title>Draft genome of Longibacter Salinarum.</title>
        <authorList>
            <person name="Goh K.M."/>
            <person name="Shamsir M.S."/>
            <person name="Lim S.W."/>
        </authorList>
    </citation>
    <scope>NUCLEOTIDE SEQUENCE [LARGE SCALE GENOMIC DNA]</scope>
    <source>
        <strain evidence="14 15">KCTC 52045</strain>
    </source>
</reference>
<comment type="caution">
    <text evidence="14">The sequence shown here is derived from an EMBL/GenBank/DDBJ whole genome shotgun (WGS) entry which is preliminary data.</text>
</comment>
<protein>
    <recommendedName>
        <fullName evidence="5 11">Adenylosuccinate lyase</fullName>
        <shortName evidence="12">ASL</shortName>
        <ecNumber evidence="4 11">4.3.2.2</ecNumber>
    </recommendedName>
    <alternativeName>
        <fullName evidence="9 12">Adenylosuccinase</fullName>
    </alternativeName>
</protein>
<dbReference type="Pfam" id="PF00206">
    <property type="entry name" value="Lyase_1"/>
    <property type="match status" value="1"/>
</dbReference>
<dbReference type="PANTHER" id="PTHR43172">
    <property type="entry name" value="ADENYLOSUCCINATE LYASE"/>
    <property type="match status" value="1"/>
</dbReference>
<dbReference type="UniPathway" id="UPA00075">
    <property type="reaction ID" value="UER00336"/>
</dbReference>
<evidence type="ECO:0000256" key="9">
    <source>
        <dbReference type="ARBA" id="ARBA00030717"/>
    </source>
</evidence>
<dbReference type="InterPro" id="IPR020557">
    <property type="entry name" value="Fumarate_lyase_CS"/>
</dbReference>
<feature type="domain" description="Adenylosuccinate lyase C-terminal" evidence="13">
    <location>
        <begin position="349"/>
        <end position="429"/>
    </location>
</feature>
<comment type="catalytic activity">
    <reaction evidence="8">
        <text>(2S)-2-[5-amino-1-(5-phospho-beta-D-ribosyl)imidazole-4-carboxamido]succinate = 5-amino-1-(5-phospho-beta-D-ribosyl)imidazole-4-carboxamide + fumarate</text>
        <dbReference type="Rhea" id="RHEA:23920"/>
        <dbReference type="ChEBI" id="CHEBI:29806"/>
        <dbReference type="ChEBI" id="CHEBI:58443"/>
        <dbReference type="ChEBI" id="CHEBI:58475"/>
        <dbReference type="EC" id="4.3.2.2"/>
    </reaction>
    <physiologicalReaction direction="left-to-right" evidence="8">
        <dbReference type="Rhea" id="RHEA:23921"/>
    </physiologicalReaction>
</comment>
<evidence type="ECO:0000256" key="8">
    <source>
        <dbReference type="ARBA" id="ARBA00024477"/>
    </source>
</evidence>
<dbReference type="AlphaFoldDB" id="A0A2A8CUC8"/>
<evidence type="ECO:0000256" key="1">
    <source>
        <dbReference type="ARBA" id="ARBA00004706"/>
    </source>
</evidence>
<keyword evidence="15" id="KW-1185">Reference proteome</keyword>
<dbReference type="Gene3D" id="1.10.275.10">
    <property type="entry name" value="Fumarase/aspartase (N-terminal domain)"/>
    <property type="match status" value="1"/>
</dbReference>
<evidence type="ECO:0000256" key="4">
    <source>
        <dbReference type="ARBA" id="ARBA00012339"/>
    </source>
</evidence>
<dbReference type="EC" id="4.3.2.2" evidence="4 11"/>
<dbReference type="CDD" id="cd01360">
    <property type="entry name" value="Adenylsuccinate_lyase_1"/>
    <property type="match status" value="1"/>
</dbReference>
<accession>A0A2A8CUC8</accession>
<comment type="pathway">
    <text evidence="1 12">Purine metabolism; IMP biosynthesis via de novo pathway; 5-amino-1-(5-phospho-D-ribosyl)imidazole-4-carboxamide from 5-amino-1-(5-phospho-D-ribosyl)imidazole-4-carboxylate: step 2/2.</text>
</comment>
<dbReference type="FunFam" id="1.10.275.10:FF:000006">
    <property type="entry name" value="Adenylosuccinate lyase"/>
    <property type="match status" value="1"/>
</dbReference>
<evidence type="ECO:0000256" key="5">
    <source>
        <dbReference type="ARBA" id="ARBA00017058"/>
    </source>
</evidence>
<evidence type="ECO:0000256" key="7">
    <source>
        <dbReference type="ARBA" id="ARBA00023239"/>
    </source>
</evidence>
<evidence type="ECO:0000313" key="14">
    <source>
        <dbReference type="EMBL" id="PEN11399.1"/>
    </source>
</evidence>
<dbReference type="InterPro" id="IPR024083">
    <property type="entry name" value="Fumarase/histidase_N"/>
</dbReference>
<dbReference type="FunFam" id="1.20.200.10:FF:000008">
    <property type="entry name" value="Adenylosuccinate lyase"/>
    <property type="match status" value="1"/>
</dbReference>
<sequence length="432" mass="49403">MIDRYTRPEMGALWSEEKQYESWLDVELAACAAWSEIGAIPPEDVETLYAEASFDVDRIHEIEKETKHDVVAFTRAVSETLGPEKKWVHYGLTSTDVVDTAYMVRLKKANSLLRTQIDRTLEALVSKAKEHKHTLTMGRTHGVHAEPTTFGLKMARYYDEMKRQRERFEQAAEEMRVGKLSGAVGTFAHIPPEVERLTCERLGLRPAPISTQVLSRDRHANYLSVIAGIGSTLEKMAVEIRHLQRSEVREVEESFGSGQKGSSAMPHKRNPVGSENISGCARLLRGYMVSEYENVALWHERDISHSSVERVVLPDATTLLHYALRRFSGIIDRLVVKEERMRSNMEMTYGLYNSQRLMLKMIDKGLTREEAYDRVQPLAMQAWEEERPFQDIVAEAEEITDVLASDDIEDAFDPSYHIRNVDRIFDRVGLND</sequence>
<evidence type="ECO:0000256" key="10">
    <source>
        <dbReference type="ARBA" id="ARBA00049115"/>
    </source>
</evidence>
<dbReference type="GO" id="GO:0070626">
    <property type="term" value="F:(S)-2-(5-amino-1-(5-phospho-D-ribosyl)imidazole-4-carboxamido) succinate lyase (fumarate-forming) activity"/>
    <property type="evidence" value="ECO:0007669"/>
    <property type="project" value="TreeGrafter"/>
</dbReference>
<comment type="similarity">
    <text evidence="3 12">Belongs to the lyase 1 family. Adenylosuccinate lyase subfamily.</text>
</comment>
<dbReference type="InterPro" id="IPR004769">
    <property type="entry name" value="Pur_lyase"/>
</dbReference>
<dbReference type="RefSeq" id="WP_098077840.1">
    <property type="nucleotide sequence ID" value="NZ_PDEQ01000009.1"/>
</dbReference>
<proteinExistence type="inferred from homology"/>
<evidence type="ECO:0000256" key="11">
    <source>
        <dbReference type="NCBIfam" id="TIGR00928"/>
    </source>
</evidence>
<dbReference type="Gene3D" id="1.20.200.10">
    <property type="entry name" value="Fumarase/aspartase (Central domain)"/>
    <property type="match status" value="1"/>
</dbReference>
<dbReference type="GO" id="GO:0044208">
    <property type="term" value="P:'de novo' AMP biosynthetic process"/>
    <property type="evidence" value="ECO:0007669"/>
    <property type="project" value="UniProtKB-UniPathway"/>
</dbReference>
<comment type="pathway">
    <text evidence="2 12">Purine metabolism; AMP biosynthesis via de novo pathway; AMP from IMP: step 2/2.</text>
</comment>
<dbReference type="InterPro" id="IPR008948">
    <property type="entry name" value="L-Aspartase-like"/>
</dbReference>
<dbReference type="PANTHER" id="PTHR43172:SF1">
    <property type="entry name" value="ADENYLOSUCCINATE LYASE"/>
    <property type="match status" value="1"/>
</dbReference>
<keyword evidence="6 12" id="KW-0658">Purine biosynthesis</keyword>
<evidence type="ECO:0000256" key="12">
    <source>
        <dbReference type="RuleBase" id="RU361172"/>
    </source>
</evidence>
<dbReference type="InterPro" id="IPR022761">
    <property type="entry name" value="Fumarate_lyase_N"/>
</dbReference>
<evidence type="ECO:0000256" key="3">
    <source>
        <dbReference type="ARBA" id="ARBA00008273"/>
    </source>
</evidence>
<dbReference type="SUPFAM" id="SSF48557">
    <property type="entry name" value="L-aspartase-like"/>
    <property type="match status" value="1"/>
</dbReference>
<gene>
    <name evidence="14" type="ORF">CRI94_15280</name>
</gene>
<dbReference type="GO" id="GO:0005829">
    <property type="term" value="C:cytosol"/>
    <property type="evidence" value="ECO:0007669"/>
    <property type="project" value="TreeGrafter"/>
</dbReference>
<dbReference type="EMBL" id="PDEQ01000009">
    <property type="protein sequence ID" value="PEN11399.1"/>
    <property type="molecule type" value="Genomic_DNA"/>
</dbReference>
<dbReference type="InterPro" id="IPR019468">
    <property type="entry name" value="AdenyloSucc_lyase_C"/>
</dbReference>
<organism evidence="14 15">
    <name type="scientific">Longibacter salinarum</name>
    <dbReference type="NCBI Taxonomy" id="1850348"/>
    <lineage>
        <taxon>Bacteria</taxon>
        <taxon>Pseudomonadati</taxon>
        <taxon>Rhodothermota</taxon>
        <taxon>Rhodothermia</taxon>
        <taxon>Rhodothermales</taxon>
        <taxon>Salisaetaceae</taxon>
        <taxon>Longibacter</taxon>
    </lineage>
</organism>
<dbReference type="Proteomes" id="UP000220102">
    <property type="component" value="Unassembled WGS sequence"/>
</dbReference>
<name>A0A2A8CUC8_9BACT</name>
<dbReference type="UniPathway" id="UPA00074">
    <property type="reaction ID" value="UER00132"/>
</dbReference>
<dbReference type="GO" id="GO:0004018">
    <property type="term" value="F:N6-(1,2-dicarboxyethyl)AMP AMP-lyase (fumarate-forming) activity"/>
    <property type="evidence" value="ECO:0007669"/>
    <property type="project" value="UniProtKB-UniRule"/>
</dbReference>
<dbReference type="Gene3D" id="1.10.40.30">
    <property type="entry name" value="Fumarase/aspartase (C-terminal domain)"/>
    <property type="match status" value="1"/>
</dbReference>
<dbReference type="OrthoDB" id="9768878at2"/>
<evidence type="ECO:0000259" key="13">
    <source>
        <dbReference type="SMART" id="SM00998"/>
    </source>
</evidence>
<keyword evidence="7 12" id="KW-0456">Lyase</keyword>
<dbReference type="GO" id="GO:0006189">
    <property type="term" value="P:'de novo' IMP biosynthetic process"/>
    <property type="evidence" value="ECO:0007669"/>
    <property type="project" value="UniProtKB-UniPathway"/>
</dbReference>
<dbReference type="PRINTS" id="PR00145">
    <property type="entry name" value="ARGSUCLYASE"/>
</dbReference>
<dbReference type="FunFam" id="1.10.40.30:FF:000007">
    <property type="entry name" value="Adenylosuccinate lyase"/>
    <property type="match status" value="1"/>
</dbReference>
<evidence type="ECO:0000313" key="15">
    <source>
        <dbReference type="Proteomes" id="UP000220102"/>
    </source>
</evidence>